<keyword evidence="4" id="KW-1185">Reference proteome</keyword>
<dbReference type="Proteomes" id="UP001175227">
    <property type="component" value="Unassembled WGS sequence"/>
</dbReference>
<comment type="caution">
    <text evidence="3">The sequence shown here is derived from an EMBL/GenBank/DDBJ whole genome shotgun (WGS) entry which is preliminary data.</text>
</comment>
<evidence type="ECO:0000256" key="1">
    <source>
        <dbReference type="SAM" id="MobiDB-lite"/>
    </source>
</evidence>
<feature type="domain" description="GmrSD restriction endonucleases N-terminal" evidence="2">
    <location>
        <begin position="61"/>
        <end position="218"/>
    </location>
</feature>
<organism evidence="3 4">
    <name type="scientific">Armillaria novae-zelandiae</name>
    <dbReference type="NCBI Taxonomy" id="153914"/>
    <lineage>
        <taxon>Eukaryota</taxon>
        <taxon>Fungi</taxon>
        <taxon>Dikarya</taxon>
        <taxon>Basidiomycota</taxon>
        <taxon>Agaricomycotina</taxon>
        <taxon>Agaricomycetes</taxon>
        <taxon>Agaricomycetidae</taxon>
        <taxon>Agaricales</taxon>
        <taxon>Marasmiineae</taxon>
        <taxon>Physalacriaceae</taxon>
        <taxon>Armillaria</taxon>
    </lineage>
</organism>
<feature type="region of interest" description="Disordered" evidence="1">
    <location>
        <begin position="1"/>
        <end position="39"/>
    </location>
</feature>
<proteinExistence type="predicted"/>
<gene>
    <name evidence="3" type="ORF">IW261DRAFT_1580487</name>
</gene>
<name>A0AA39TIS9_9AGAR</name>
<evidence type="ECO:0000313" key="4">
    <source>
        <dbReference type="Proteomes" id="UP001175227"/>
    </source>
</evidence>
<feature type="compositionally biased region" description="Basic and acidic residues" evidence="1">
    <location>
        <begin position="30"/>
        <end position="39"/>
    </location>
</feature>
<evidence type="ECO:0000259" key="2">
    <source>
        <dbReference type="Pfam" id="PF03235"/>
    </source>
</evidence>
<evidence type="ECO:0000313" key="3">
    <source>
        <dbReference type="EMBL" id="KAK0490931.1"/>
    </source>
</evidence>
<dbReference type="EMBL" id="JAUEPR010000001">
    <property type="protein sequence ID" value="KAK0490931.1"/>
    <property type="molecule type" value="Genomic_DNA"/>
</dbReference>
<reference evidence="3" key="1">
    <citation type="submission" date="2023-06" db="EMBL/GenBank/DDBJ databases">
        <authorList>
            <consortium name="Lawrence Berkeley National Laboratory"/>
            <person name="Ahrendt S."/>
            <person name="Sahu N."/>
            <person name="Indic B."/>
            <person name="Wong-Bajracharya J."/>
            <person name="Merenyi Z."/>
            <person name="Ke H.-M."/>
            <person name="Monk M."/>
            <person name="Kocsube S."/>
            <person name="Drula E."/>
            <person name="Lipzen A."/>
            <person name="Balint B."/>
            <person name="Henrissat B."/>
            <person name="Andreopoulos B."/>
            <person name="Martin F.M."/>
            <person name="Harder C.B."/>
            <person name="Rigling D."/>
            <person name="Ford K.L."/>
            <person name="Foster G.D."/>
            <person name="Pangilinan J."/>
            <person name="Papanicolaou A."/>
            <person name="Barry K."/>
            <person name="LaButti K."/>
            <person name="Viragh M."/>
            <person name="Koriabine M."/>
            <person name="Yan M."/>
            <person name="Riley R."/>
            <person name="Champramary S."/>
            <person name="Plett K.L."/>
            <person name="Tsai I.J."/>
            <person name="Slot J."/>
            <person name="Sipos G."/>
            <person name="Plett J."/>
            <person name="Nagy L.G."/>
            <person name="Grigoriev I.V."/>
        </authorList>
    </citation>
    <scope>NUCLEOTIDE SEQUENCE</scope>
    <source>
        <strain evidence="3">ICMP 16352</strain>
    </source>
</reference>
<dbReference type="PANTHER" id="PTHR39639">
    <property type="entry name" value="CHROMOSOME 16, WHOLE GENOME SHOTGUN SEQUENCE"/>
    <property type="match status" value="1"/>
</dbReference>
<feature type="compositionally biased region" description="Acidic residues" evidence="1">
    <location>
        <begin position="7"/>
        <end position="29"/>
    </location>
</feature>
<sequence>MSPKNEDQEEYVDGEEDYDEEDEEEDDDPDTFKIIEPHPEPTTELFTTMKLHDYIHEGMVDLNPTWQRDVVWSEAKQSLLIDSIFRNFYIPPVVFAVTLDDDGEEVRVCVDGKQRLTSIQKFIDGQVGVFLFAYDQRTRLNVLTQIPCKDPRSRKNWWYTTSQSTKSSRAELPEQYKELFAKKVMPCVLYTALTESAVRDIFQRVQLGVALTPAERLQAISTPYSEWVGDLVQKFLRVDGGISDYIVWDTKRSRDFSNLAYAMFCCDVIQTRPMLAAAKLENWLNRQDPPREQLKNDMQTLLKNLCQIVSDKRYNSAFSKVSERVAPVEFVFICVLVYVMASDPLEKKAKAIHNLRSAVRSSFDDIRMRNDICTYMWDAVYSLKHNPSAVPQLYAGSPSKKSRKRKSEAMGGDDDDFRPDGYGVRNLPKAVKTRSRAR</sequence>
<dbReference type="PANTHER" id="PTHR39639:SF1">
    <property type="entry name" value="DUF262 DOMAIN-CONTAINING PROTEIN"/>
    <property type="match status" value="1"/>
</dbReference>
<protein>
    <recommendedName>
        <fullName evidence="2">GmrSD restriction endonucleases N-terminal domain-containing protein</fullName>
    </recommendedName>
</protein>
<dbReference type="AlphaFoldDB" id="A0AA39TIS9"/>
<feature type="region of interest" description="Disordered" evidence="1">
    <location>
        <begin position="392"/>
        <end position="438"/>
    </location>
</feature>
<accession>A0AA39TIS9</accession>
<dbReference type="Pfam" id="PF03235">
    <property type="entry name" value="GmrSD_N"/>
    <property type="match status" value="1"/>
</dbReference>
<dbReference type="InterPro" id="IPR004919">
    <property type="entry name" value="GmrSD_N"/>
</dbReference>